<accession>A0A3M6UAJ3</accession>
<sequence length="161" mass="18928">MASILAWKQVGSVLRNFLALEERMLYNLRIIYARQYLPGYALSGNVVSSIESTECLQTERHTDDGYLLMAVPKKRTTVHKRKLRNRHKQLKNRTDIEICAVCGNYKVEGQLCGYCVERIKKETKEFRKEKNEDSIQWPVPEFLKKFRTYMFEDYTSTSTVC</sequence>
<dbReference type="Pfam" id="PF01783">
    <property type="entry name" value="Ribosomal_L32p"/>
    <property type="match status" value="1"/>
</dbReference>
<evidence type="ECO:0000256" key="4">
    <source>
        <dbReference type="ARBA" id="ARBA00022980"/>
    </source>
</evidence>
<dbReference type="AlphaFoldDB" id="A0A3M6UAJ3"/>
<evidence type="ECO:0000256" key="7">
    <source>
        <dbReference type="ARBA" id="ARBA00039935"/>
    </source>
</evidence>
<dbReference type="InterPro" id="IPR011332">
    <property type="entry name" value="Ribosomal_zn-bd"/>
</dbReference>
<name>A0A3M6UAJ3_POCDA</name>
<dbReference type="PANTHER" id="PTHR21026">
    <property type="entry name" value="39S RIBOSOMAL PROTEIN L32, MITOCHONDRIAL"/>
    <property type="match status" value="1"/>
</dbReference>
<comment type="function">
    <text evidence="9">Component of the mitochondrial large ribosomal subunit (mt-LSU). The mitochondrial ribosome (mitoribosome) is a large ribonucleoprotein complex responsible for the synthesis of proteins inside mitochondria.</text>
</comment>
<evidence type="ECO:0000256" key="1">
    <source>
        <dbReference type="ARBA" id="ARBA00004173"/>
    </source>
</evidence>
<evidence type="ECO:0000313" key="11">
    <source>
        <dbReference type="Proteomes" id="UP000275408"/>
    </source>
</evidence>
<comment type="similarity">
    <text evidence="2">Belongs to the bacterial ribosomal protein bL32 family.</text>
</comment>
<keyword evidence="11" id="KW-1185">Reference proteome</keyword>
<dbReference type="InterPro" id="IPR051991">
    <property type="entry name" value="Mitoribosomal_protein_bL32"/>
</dbReference>
<dbReference type="InterPro" id="IPR002677">
    <property type="entry name" value="Ribosomal_bL32"/>
</dbReference>
<dbReference type="GO" id="GO:0006412">
    <property type="term" value="P:translation"/>
    <property type="evidence" value="ECO:0007669"/>
    <property type="project" value="InterPro"/>
</dbReference>
<evidence type="ECO:0000256" key="3">
    <source>
        <dbReference type="ARBA" id="ARBA00022946"/>
    </source>
</evidence>
<evidence type="ECO:0000256" key="6">
    <source>
        <dbReference type="ARBA" id="ARBA00023274"/>
    </source>
</evidence>
<reference evidence="10 11" key="1">
    <citation type="journal article" date="2018" name="Sci. Rep.">
        <title>Comparative analysis of the Pocillopora damicornis genome highlights role of immune system in coral evolution.</title>
        <authorList>
            <person name="Cunning R."/>
            <person name="Bay R.A."/>
            <person name="Gillette P."/>
            <person name="Baker A.C."/>
            <person name="Traylor-Knowles N."/>
        </authorList>
    </citation>
    <scope>NUCLEOTIDE SEQUENCE [LARGE SCALE GENOMIC DNA]</scope>
    <source>
        <strain evidence="10">RSMAS</strain>
        <tissue evidence="10">Whole animal</tissue>
    </source>
</reference>
<comment type="subcellular location">
    <subcellularLocation>
        <location evidence="1">Mitochondrion</location>
    </subcellularLocation>
</comment>
<dbReference type="EMBL" id="RCHS01001930">
    <property type="protein sequence ID" value="RMX50621.1"/>
    <property type="molecule type" value="Genomic_DNA"/>
</dbReference>
<dbReference type="STRING" id="46731.A0A3M6UAJ3"/>
<protein>
    <recommendedName>
        <fullName evidence="7">Large ribosomal subunit protein bL32m</fullName>
    </recommendedName>
    <alternativeName>
        <fullName evidence="8">39S ribosomal protein L32, mitochondrial</fullName>
    </alternativeName>
</protein>
<dbReference type="OrthoDB" id="2014905at2759"/>
<organism evidence="10 11">
    <name type="scientific">Pocillopora damicornis</name>
    <name type="common">Cauliflower coral</name>
    <name type="synonym">Millepora damicornis</name>
    <dbReference type="NCBI Taxonomy" id="46731"/>
    <lineage>
        <taxon>Eukaryota</taxon>
        <taxon>Metazoa</taxon>
        <taxon>Cnidaria</taxon>
        <taxon>Anthozoa</taxon>
        <taxon>Hexacorallia</taxon>
        <taxon>Scleractinia</taxon>
        <taxon>Astrocoeniina</taxon>
        <taxon>Pocilloporidae</taxon>
        <taxon>Pocillopora</taxon>
    </lineage>
</organism>
<comment type="caution">
    <text evidence="10">The sequence shown here is derived from an EMBL/GenBank/DDBJ whole genome shotgun (WGS) entry which is preliminary data.</text>
</comment>
<dbReference type="GO" id="GO:0003735">
    <property type="term" value="F:structural constituent of ribosome"/>
    <property type="evidence" value="ECO:0007669"/>
    <property type="project" value="InterPro"/>
</dbReference>
<dbReference type="SUPFAM" id="SSF57829">
    <property type="entry name" value="Zn-binding ribosomal proteins"/>
    <property type="match status" value="1"/>
</dbReference>
<gene>
    <name evidence="10" type="ORF">pdam_00009663</name>
</gene>
<keyword evidence="6" id="KW-0687">Ribonucleoprotein</keyword>
<evidence type="ECO:0000256" key="2">
    <source>
        <dbReference type="ARBA" id="ARBA00008560"/>
    </source>
</evidence>
<dbReference type="GO" id="GO:0005762">
    <property type="term" value="C:mitochondrial large ribosomal subunit"/>
    <property type="evidence" value="ECO:0007669"/>
    <property type="project" value="TreeGrafter"/>
</dbReference>
<keyword evidence="3" id="KW-0809">Transit peptide</keyword>
<evidence type="ECO:0000256" key="8">
    <source>
        <dbReference type="ARBA" id="ARBA00042577"/>
    </source>
</evidence>
<proteinExistence type="inferred from homology"/>
<keyword evidence="4" id="KW-0689">Ribosomal protein</keyword>
<dbReference type="PANTHER" id="PTHR21026:SF2">
    <property type="entry name" value="LARGE RIBOSOMAL SUBUNIT PROTEIN BL32M"/>
    <property type="match status" value="1"/>
</dbReference>
<evidence type="ECO:0000256" key="5">
    <source>
        <dbReference type="ARBA" id="ARBA00023128"/>
    </source>
</evidence>
<keyword evidence="5" id="KW-0496">Mitochondrion</keyword>
<dbReference type="Proteomes" id="UP000275408">
    <property type="component" value="Unassembled WGS sequence"/>
</dbReference>
<evidence type="ECO:0000313" key="10">
    <source>
        <dbReference type="EMBL" id="RMX50621.1"/>
    </source>
</evidence>
<evidence type="ECO:0000256" key="9">
    <source>
        <dbReference type="ARBA" id="ARBA00045766"/>
    </source>
</evidence>